<dbReference type="Gene3D" id="3.90.182.10">
    <property type="entry name" value="Toxin - Anthrax Protective Antigen,domain 1"/>
    <property type="match status" value="1"/>
</dbReference>
<protein>
    <recommendedName>
        <fullName evidence="1">PA14 domain-containing protein</fullName>
    </recommendedName>
</protein>
<proteinExistence type="predicted"/>
<feature type="non-terminal residue" evidence="2">
    <location>
        <position position="1"/>
    </location>
</feature>
<name>X0V284_9ZZZZ</name>
<dbReference type="EMBL" id="BARS01026980">
    <property type="protein sequence ID" value="GAG06628.1"/>
    <property type="molecule type" value="Genomic_DNA"/>
</dbReference>
<sequence>IWDGDKSSQESSICREIQESYTEREPYTTTETYYENEPYSVTHEAEWSVKWRTLTGDMKWGAEVGTSILPSTFLKDWGRGNLYGTYDDYIGFEAGMEIYASVSGLYHFKLGSDDGSILFIDGDAVIANYYNHPYQVKEVSVHLDKGKHNLHIRYYDRTDVAKILFEGDRELFSWTEIETKQVQKTREIVKYKDVTKYRTVTRCD</sequence>
<dbReference type="Pfam" id="PF07691">
    <property type="entry name" value="PA14"/>
    <property type="match status" value="1"/>
</dbReference>
<dbReference type="SUPFAM" id="SSF56988">
    <property type="entry name" value="Anthrax protective antigen"/>
    <property type="match status" value="1"/>
</dbReference>
<dbReference type="AlphaFoldDB" id="X0V284"/>
<evidence type="ECO:0000259" key="1">
    <source>
        <dbReference type="PROSITE" id="PS51820"/>
    </source>
</evidence>
<dbReference type="InterPro" id="IPR011658">
    <property type="entry name" value="PA14_dom"/>
</dbReference>
<dbReference type="InterPro" id="IPR037524">
    <property type="entry name" value="PA14/GLEYA"/>
</dbReference>
<reference evidence="2" key="1">
    <citation type="journal article" date="2014" name="Front. Microbiol.">
        <title>High frequency of phylogenetically diverse reductive dehalogenase-homologous genes in deep subseafloor sedimentary metagenomes.</title>
        <authorList>
            <person name="Kawai M."/>
            <person name="Futagami T."/>
            <person name="Toyoda A."/>
            <person name="Takaki Y."/>
            <person name="Nishi S."/>
            <person name="Hori S."/>
            <person name="Arai W."/>
            <person name="Tsubouchi T."/>
            <person name="Morono Y."/>
            <person name="Uchiyama I."/>
            <person name="Ito T."/>
            <person name="Fujiyama A."/>
            <person name="Inagaki F."/>
            <person name="Takami H."/>
        </authorList>
    </citation>
    <scope>NUCLEOTIDE SEQUENCE</scope>
    <source>
        <strain evidence="2">Expedition CK06-06</strain>
    </source>
</reference>
<gene>
    <name evidence="2" type="ORF">S01H1_42417</name>
</gene>
<comment type="caution">
    <text evidence="2">The sequence shown here is derived from an EMBL/GenBank/DDBJ whole genome shotgun (WGS) entry which is preliminary data.</text>
</comment>
<organism evidence="2">
    <name type="scientific">marine sediment metagenome</name>
    <dbReference type="NCBI Taxonomy" id="412755"/>
    <lineage>
        <taxon>unclassified sequences</taxon>
        <taxon>metagenomes</taxon>
        <taxon>ecological metagenomes</taxon>
    </lineage>
</organism>
<accession>X0V284</accession>
<evidence type="ECO:0000313" key="2">
    <source>
        <dbReference type="EMBL" id="GAG06628.1"/>
    </source>
</evidence>
<dbReference type="PROSITE" id="PS51820">
    <property type="entry name" value="PA14"/>
    <property type="match status" value="1"/>
</dbReference>
<feature type="domain" description="PA14" evidence="1">
    <location>
        <begin position="42"/>
        <end position="181"/>
    </location>
</feature>